<evidence type="ECO:0000259" key="7">
    <source>
        <dbReference type="Pfam" id="PF01494"/>
    </source>
</evidence>
<dbReference type="Proteomes" id="UP000051802">
    <property type="component" value="Unassembled WGS sequence"/>
</dbReference>
<proteinExistence type="inferred from homology"/>
<dbReference type="PANTHER" id="PTHR43004:SF19">
    <property type="entry name" value="BINDING MONOOXYGENASE, PUTATIVE (JCVI)-RELATED"/>
    <property type="match status" value="1"/>
</dbReference>
<dbReference type="PANTHER" id="PTHR43004">
    <property type="entry name" value="TRK SYSTEM POTASSIUM UPTAKE PROTEIN"/>
    <property type="match status" value="1"/>
</dbReference>
<comment type="caution">
    <text evidence="8">The sequence shown here is derived from an EMBL/GenBank/DDBJ whole genome shotgun (WGS) entry which is preliminary data.</text>
</comment>
<evidence type="ECO:0000256" key="2">
    <source>
        <dbReference type="ARBA" id="ARBA00007801"/>
    </source>
</evidence>
<dbReference type="Gene3D" id="3.30.70.2450">
    <property type="match status" value="1"/>
</dbReference>
<dbReference type="Pfam" id="PF21274">
    <property type="entry name" value="Rng_hyd_C"/>
    <property type="match status" value="1"/>
</dbReference>
<dbReference type="InterPro" id="IPR036249">
    <property type="entry name" value="Thioredoxin-like_sf"/>
</dbReference>
<dbReference type="SUPFAM" id="SSF51905">
    <property type="entry name" value="FAD/NAD(P)-binding domain"/>
    <property type="match status" value="1"/>
</dbReference>
<dbReference type="NCBIfam" id="NF004832">
    <property type="entry name" value="PRK06184.1"/>
    <property type="match status" value="1"/>
</dbReference>
<keyword evidence="4" id="KW-0285">Flavoprotein</keyword>
<evidence type="ECO:0000256" key="6">
    <source>
        <dbReference type="ARBA" id="ARBA00024806"/>
    </source>
</evidence>
<evidence type="ECO:0000313" key="9">
    <source>
        <dbReference type="Proteomes" id="UP000051802"/>
    </source>
</evidence>
<gene>
    <name evidence="8" type="ORF">ARC20_07710</name>
</gene>
<dbReference type="AlphaFoldDB" id="A0A0R0AJC5"/>
<dbReference type="InterPro" id="IPR036188">
    <property type="entry name" value="FAD/NAD-bd_sf"/>
</dbReference>
<dbReference type="STRING" id="676599.ARC20_07710"/>
<sequence length="509" mass="54958">MTHNWSSAMKIETDVLICGAGAAGLTLAIELARRGVAFQLVEKLAQPFHGSRGKGIQPRSQEIFEDLGIVDRLFAVGGLYPVSRSHHADGRCTDAAMVEARAPTPAEPYGQPLMVPQFLTEAVMRERLAELGHGVSFGHELLAFGQDVEGVTARIATPGGEAQVRARYLIGADGGRSFVRQSLGIDFPGKTLGVRAVVADVVLTGLDRDAWHQFNETSNTTRLSLCPLMGTDLFQVQAPVPLEGEIDLSADGLASMVRERSGHEDIRVHSVSWASAYQMNARLADRYREGRVFLVGDAAHTHPPTGGQGLNTSMQDAYNLGWKLAAVTGGAPTSLLDTYEEERRPIAASMLGLSTRLLDNAKRGDNRRGRDVQQLDLGYRGSSLCLETEDREGRIMAGDRAPDARLRGAGGQVRRLFDLLKGTHWTLIGYHADRATAPACAGLHVHVIGPDAELRDVDGDFVSAYGLVAGEWVLARPDGYVAAVVAQAEIGSLEQYAGRLCQRGYWRSA</sequence>
<dbReference type="InterPro" id="IPR002938">
    <property type="entry name" value="FAD-bd"/>
</dbReference>
<reference evidence="8 9" key="1">
    <citation type="submission" date="2015-10" db="EMBL/GenBank/DDBJ databases">
        <title>Genome sequencing and analysis of members of genus Stenotrophomonas.</title>
        <authorList>
            <person name="Patil P.P."/>
            <person name="Midha S."/>
            <person name="Patil P.B."/>
        </authorList>
    </citation>
    <scope>NUCLEOTIDE SEQUENCE [LARGE SCALE GENOMIC DNA]</scope>
    <source>
        <strain evidence="8 9">JCM 16536</strain>
    </source>
</reference>
<keyword evidence="9" id="KW-1185">Reference proteome</keyword>
<protein>
    <recommendedName>
        <fullName evidence="3">Alkyl hydroperoxide reductase subunit F</fullName>
    </recommendedName>
</protein>
<comment type="function">
    <text evidence="6">Serves to protect the cell against DNA damage by alkyl hydroperoxides. It can use either NADH or NADPH as electron donor for direct reduction of redox dyes or of alkyl hydroperoxides when combined with the AhpC protein.</text>
</comment>
<dbReference type="SUPFAM" id="SSF52833">
    <property type="entry name" value="Thioredoxin-like"/>
    <property type="match status" value="1"/>
</dbReference>
<evidence type="ECO:0000256" key="5">
    <source>
        <dbReference type="ARBA" id="ARBA00022827"/>
    </source>
</evidence>
<keyword evidence="5" id="KW-0274">FAD</keyword>
<name>A0A0R0AJC5_9GAMM</name>
<organism evidence="8 9">
    <name type="scientific">Stenotrophomonas panacihumi</name>
    <dbReference type="NCBI Taxonomy" id="676599"/>
    <lineage>
        <taxon>Bacteria</taxon>
        <taxon>Pseudomonadati</taxon>
        <taxon>Pseudomonadota</taxon>
        <taxon>Gammaproteobacteria</taxon>
        <taxon>Lysobacterales</taxon>
        <taxon>Lysobacteraceae</taxon>
        <taxon>Stenotrophomonas</taxon>
    </lineage>
</organism>
<evidence type="ECO:0000256" key="1">
    <source>
        <dbReference type="ARBA" id="ARBA00001974"/>
    </source>
</evidence>
<dbReference type="GO" id="GO:0016709">
    <property type="term" value="F:oxidoreductase activity, acting on paired donors, with incorporation or reduction of molecular oxygen, NAD(P)H as one donor, and incorporation of one atom of oxygen"/>
    <property type="evidence" value="ECO:0007669"/>
    <property type="project" value="UniProtKB-ARBA"/>
</dbReference>
<dbReference type="PRINTS" id="PR00420">
    <property type="entry name" value="RNGMNOXGNASE"/>
</dbReference>
<dbReference type="InterPro" id="IPR050641">
    <property type="entry name" value="RIFMO-like"/>
</dbReference>
<feature type="domain" description="FAD-binding" evidence="7">
    <location>
        <begin position="12"/>
        <end position="351"/>
    </location>
</feature>
<comment type="similarity">
    <text evidence="2">Belongs to the PheA/TfdB FAD monooxygenase family.</text>
</comment>
<comment type="cofactor">
    <cofactor evidence="1">
        <name>FAD</name>
        <dbReference type="ChEBI" id="CHEBI:57692"/>
    </cofactor>
</comment>
<evidence type="ECO:0000313" key="8">
    <source>
        <dbReference type="EMBL" id="KRG45280.1"/>
    </source>
</evidence>
<accession>A0A0R0AJC5</accession>
<evidence type="ECO:0000256" key="3">
    <source>
        <dbReference type="ARBA" id="ARBA00020059"/>
    </source>
</evidence>
<dbReference type="GO" id="GO:0071949">
    <property type="term" value="F:FAD binding"/>
    <property type="evidence" value="ECO:0007669"/>
    <property type="project" value="InterPro"/>
</dbReference>
<dbReference type="Gene3D" id="3.40.30.120">
    <property type="match status" value="1"/>
</dbReference>
<dbReference type="EMBL" id="LLXU01000064">
    <property type="protein sequence ID" value="KRG45280.1"/>
    <property type="molecule type" value="Genomic_DNA"/>
</dbReference>
<evidence type="ECO:0000256" key="4">
    <source>
        <dbReference type="ARBA" id="ARBA00022630"/>
    </source>
</evidence>
<dbReference type="Gene3D" id="3.50.50.60">
    <property type="entry name" value="FAD/NAD(P)-binding domain"/>
    <property type="match status" value="1"/>
</dbReference>
<dbReference type="Pfam" id="PF01494">
    <property type="entry name" value="FAD_binding_3"/>
    <property type="match status" value="1"/>
</dbReference>